<accession>A0A9Q1CB99</accession>
<dbReference type="Gene3D" id="1.50.10.10">
    <property type="match status" value="1"/>
</dbReference>
<name>A0A9Q1CB99_HOLLE</name>
<dbReference type="GO" id="GO:0005516">
    <property type="term" value="F:calmodulin binding"/>
    <property type="evidence" value="ECO:0007669"/>
    <property type="project" value="UniProtKB-KW"/>
</dbReference>
<evidence type="ECO:0000256" key="4">
    <source>
        <dbReference type="ARBA" id="ARBA00022860"/>
    </source>
</evidence>
<organism evidence="10 11">
    <name type="scientific">Holothuria leucospilota</name>
    <name type="common">Black long sea cucumber</name>
    <name type="synonym">Mertensiothuria leucospilota</name>
    <dbReference type="NCBI Taxonomy" id="206669"/>
    <lineage>
        <taxon>Eukaryota</taxon>
        <taxon>Metazoa</taxon>
        <taxon>Echinodermata</taxon>
        <taxon>Eleutherozoa</taxon>
        <taxon>Echinozoa</taxon>
        <taxon>Holothuroidea</taxon>
        <taxon>Aspidochirotacea</taxon>
        <taxon>Aspidochirotida</taxon>
        <taxon>Holothuriidae</taxon>
        <taxon>Holothuria</taxon>
    </lineage>
</organism>
<dbReference type="InterPro" id="IPR012341">
    <property type="entry name" value="6hp_glycosidase-like_sf"/>
</dbReference>
<feature type="domain" description="Phosphorylase b kinase regulatory subunit alpha/beta C-terminal" evidence="9">
    <location>
        <begin position="887"/>
        <end position="1023"/>
    </location>
</feature>
<dbReference type="GO" id="GO:0005886">
    <property type="term" value="C:plasma membrane"/>
    <property type="evidence" value="ECO:0007669"/>
    <property type="project" value="UniProtKB-SubCell"/>
</dbReference>
<dbReference type="InterPro" id="IPR008928">
    <property type="entry name" value="6-hairpin_glycosidase_sf"/>
</dbReference>
<evidence type="ECO:0000313" key="10">
    <source>
        <dbReference type="EMBL" id="KAJ8041573.1"/>
    </source>
</evidence>
<keyword evidence="7" id="KW-1003">Cell membrane</keyword>
<dbReference type="InterPro" id="IPR045583">
    <property type="entry name" value="KPBA/B_C"/>
</dbReference>
<feature type="domain" description="GH15-like" evidence="8">
    <location>
        <begin position="15"/>
        <end position="844"/>
    </location>
</feature>
<keyword evidence="5 7" id="KW-0119">Carbohydrate metabolism</keyword>
<dbReference type="AlphaFoldDB" id="A0A9Q1CB99"/>
<dbReference type="InterPro" id="IPR011613">
    <property type="entry name" value="GH15-like"/>
</dbReference>
<keyword evidence="4 7" id="KW-0112">Calmodulin-binding</keyword>
<dbReference type="OrthoDB" id="5971574at2759"/>
<comment type="similarity">
    <text evidence="2 7">Belongs to the phosphorylase b kinase regulatory chain family.</text>
</comment>
<dbReference type="Pfam" id="PF19292">
    <property type="entry name" value="KPBB_C"/>
    <property type="match status" value="1"/>
</dbReference>
<evidence type="ECO:0000259" key="9">
    <source>
        <dbReference type="Pfam" id="PF19292"/>
    </source>
</evidence>
<comment type="subcellular location">
    <subcellularLocation>
        <location evidence="7">Cell membrane</location>
        <topology evidence="7">Lipid-anchor</topology>
        <orientation evidence="7">Cytoplasmic side</orientation>
    </subcellularLocation>
</comment>
<protein>
    <recommendedName>
        <fullName evidence="7">Phosphorylase b kinase regulatory subunit</fullName>
    </recommendedName>
</protein>
<evidence type="ECO:0000256" key="2">
    <source>
        <dbReference type="ARBA" id="ARBA00007128"/>
    </source>
</evidence>
<dbReference type="GO" id="GO:0005977">
    <property type="term" value="P:glycogen metabolic process"/>
    <property type="evidence" value="ECO:0007669"/>
    <property type="project" value="UniProtKB-KW"/>
</dbReference>
<dbReference type="Pfam" id="PF00723">
    <property type="entry name" value="Glyco_hydro_15"/>
    <property type="match status" value="1"/>
</dbReference>
<proteinExistence type="inferred from homology"/>
<dbReference type="GO" id="GO:0005964">
    <property type="term" value="C:phosphorylase kinase complex"/>
    <property type="evidence" value="ECO:0007669"/>
    <property type="project" value="TreeGrafter"/>
</dbReference>
<keyword evidence="3 7" id="KW-0321">Glycogen metabolism</keyword>
<comment type="PTM">
    <text evidence="6">Although the final Cys may be farnesylated, the terminal tripeptide is probably not removed, and the C-terminus is not methylated.</text>
</comment>
<evidence type="ECO:0000259" key="8">
    <source>
        <dbReference type="Pfam" id="PF00723"/>
    </source>
</evidence>
<comment type="pathway">
    <text evidence="1 7">Glycan biosynthesis; glycogen metabolism.</text>
</comment>
<reference evidence="10" key="1">
    <citation type="submission" date="2021-10" db="EMBL/GenBank/DDBJ databases">
        <title>Tropical sea cucumber genome reveals ecological adaptation and Cuvierian tubules defense mechanism.</title>
        <authorList>
            <person name="Chen T."/>
        </authorList>
    </citation>
    <scope>NUCLEOTIDE SEQUENCE</scope>
    <source>
        <strain evidence="10">Nanhai2018</strain>
        <tissue evidence="10">Muscle</tissue>
    </source>
</reference>
<keyword evidence="6 7" id="KW-0636">Prenylation</keyword>
<dbReference type="SUPFAM" id="SSF48208">
    <property type="entry name" value="Six-hairpin glycosidases"/>
    <property type="match status" value="1"/>
</dbReference>
<evidence type="ECO:0000256" key="7">
    <source>
        <dbReference type="RuleBase" id="RU364123"/>
    </source>
</evidence>
<dbReference type="EMBL" id="JAIZAY010000005">
    <property type="protein sequence ID" value="KAJ8041573.1"/>
    <property type="molecule type" value="Genomic_DNA"/>
</dbReference>
<keyword evidence="6 7" id="KW-0449">Lipoprotein</keyword>
<dbReference type="PANTHER" id="PTHR10749:SF8">
    <property type="entry name" value="PHOSPHORYLASE B KINASE REGULATORY SUBUNIT BETA"/>
    <property type="match status" value="1"/>
</dbReference>
<evidence type="ECO:0000256" key="5">
    <source>
        <dbReference type="ARBA" id="ARBA00023277"/>
    </source>
</evidence>
<evidence type="ECO:0000256" key="6">
    <source>
        <dbReference type="PIRSR" id="PIRSR608734-50"/>
    </source>
</evidence>
<gene>
    <name evidence="10" type="ORF">HOLleu_12432</name>
</gene>
<evidence type="ECO:0000256" key="1">
    <source>
        <dbReference type="ARBA" id="ARBA00005131"/>
    </source>
</evidence>
<dbReference type="PANTHER" id="PTHR10749">
    <property type="entry name" value="PHOSPHORYLASE B KINASE REGULATORY SUBUNIT"/>
    <property type="match status" value="1"/>
</dbReference>
<evidence type="ECO:0000256" key="3">
    <source>
        <dbReference type="ARBA" id="ARBA00022600"/>
    </source>
</evidence>
<evidence type="ECO:0000313" key="11">
    <source>
        <dbReference type="Proteomes" id="UP001152320"/>
    </source>
</evidence>
<feature type="lipid moiety-binding region" description="S-farnesyl cysteine" evidence="6">
    <location>
        <position position="1053"/>
    </location>
</feature>
<sequence length="1056" mass="121433">MAGDVDDTYKEQKKELDYFYYLIKNQLLKFQSPTIGLFPIETDEDCTVGSVRESVYCAVAIWGLGLAYRKIDDDNGRTYELEQSAVKCMRGILYCYMRQSQNLEKFKFDQSEENALHSKYNIITGDPVEGALHCLQLDAVALYVLYLVQMISSGLQIVYNLDEVSFVQNLIYYLERAYRIPDYGIWERGSKYNTGKPELHASSIGMVKAAMEACCGFNFFGKDGASWSVTYTDPDSISRNRTTLESLLPRESSSKNTDAALLTMISFPAFALENKELVRRTQDKVIRHLRGNYGFRRFRRDGYGTVLEDKNRQFYLPTELKAFESIESEWPLFYIYMMLDGLAKNKPNQVDEYYRYLKPLMKKGKRGIFIPKYFFVPKSKISQEQEIHGSQEREPSPEDGEKCLFLWGQSLLIIAMLLKEKLITMDEIDPVGRYRGSRNRKVYRPNTRHAAFEGVAKDMTVQMVFIAESSRLQSTLATYGIQTQTPSELEPIQVWSPQNLIKVLEHLGQNPRLGLTGRPPRPIGSIGTAKLYRIFGNTVLCYPLQFEQTDFYMYHDLSLLIDDLKNLVVFVRNAWTMSGRPTFCILLREEYLTDSDSSEMLDTLVTLKRGVFNGVRVKVGRLNTLVPASYVEHLDFRIPNESIPWTISSLKETDYDALPVSTQIRRLSSSCFDDSEDEGFDIKHYENRPTYEIQQQYYCVKKLLSQAEMLALLSKRDGLHFELDGATIQERLEAISVKARILKNWSVQRYVASILRKAVDSLAPSITSMLVRGKFVSIGVFGHEEELIMKPVSPSKLIQMIFDLCQPYNIYDAVIHQEVIITLSKLIASKRGLFDGILKIRVGWLIHAMKSELKNSWNMDDPIHSLPPSKLTQLLAYILEVNMINLPDRSWLQKRQFVGALNRCPYGFYDKVWMILGRTPGGFIIANQYLPQQPTLSDMTKTDLNFALKIEQMFRRIAHPEYRQITVELLTVMATILERNPELEFQHTVNMDTLVHEAFNQLLQEEGLEKQDDMTPFYNSPPHGIKGTTNHLTKIVVKHLLNSSMTNLTEDNCIVS</sequence>
<keyword evidence="11" id="KW-1185">Reference proteome</keyword>
<comment type="function">
    <text evidence="7">Phosphorylase b kinase catalyzes the phosphorylation of serine in certain substrates, including troponin I.</text>
</comment>
<keyword evidence="7" id="KW-0472">Membrane</keyword>
<dbReference type="InterPro" id="IPR008734">
    <property type="entry name" value="PHK_A/B_su"/>
</dbReference>
<dbReference type="Proteomes" id="UP001152320">
    <property type="component" value="Chromosome 5"/>
</dbReference>
<comment type="caution">
    <text evidence="10">The sequence shown here is derived from an EMBL/GenBank/DDBJ whole genome shotgun (WGS) entry which is preliminary data.</text>
</comment>